<name>A0AAV3QXI7_LITER</name>
<dbReference type="PANTHER" id="PTHR33312:SF19">
    <property type="entry name" value="BRI1 KINASE INHIBITOR 1"/>
    <property type="match status" value="1"/>
</dbReference>
<feature type="compositionally biased region" description="Low complexity" evidence="1">
    <location>
        <begin position="48"/>
        <end position="67"/>
    </location>
</feature>
<feature type="compositionally biased region" description="Basic and acidic residues" evidence="1">
    <location>
        <begin position="1"/>
        <end position="17"/>
    </location>
</feature>
<feature type="region of interest" description="Disordered" evidence="1">
    <location>
        <begin position="185"/>
        <end position="208"/>
    </location>
</feature>
<keyword evidence="3" id="KW-1185">Reference proteome</keyword>
<dbReference type="GO" id="GO:0016301">
    <property type="term" value="F:kinase activity"/>
    <property type="evidence" value="ECO:0007669"/>
    <property type="project" value="UniProtKB-KW"/>
</dbReference>
<dbReference type="EMBL" id="BAABME010023783">
    <property type="protein sequence ID" value="GAA0168814.1"/>
    <property type="molecule type" value="Genomic_DNA"/>
</dbReference>
<feature type="compositionally biased region" description="Polar residues" evidence="1">
    <location>
        <begin position="32"/>
        <end position="46"/>
    </location>
</feature>
<gene>
    <name evidence="2" type="ORF">LIER_40643</name>
</gene>
<feature type="region of interest" description="Disordered" evidence="1">
    <location>
        <begin position="258"/>
        <end position="281"/>
    </location>
</feature>
<comment type="caution">
    <text evidence="2">The sequence shown here is derived from an EMBL/GenBank/DDBJ whole genome shotgun (WGS) entry which is preliminary data.</text>
</comment>
<dbReference type="InterPro" id="IPR039620">
    <property type="entry name" value="BKI1/MAKR1/3/4"/>
</dbReference>
<keyword evidence="2" id="KW-0808">Transferase</keyword>
<dbReference type="AlphaFoldDB" id="A0AAV3QXI7"/>
<organism evidence="2 3">
    <name type="scientific">Lithospermum erythrorhizon</name>
    <name type="common">Purple gromwell</name>
    <name type="synonym">Lithospermum officinale var. erythrorhizon</name>
    <dbReference type="NCBI Taxonomy" id="34254"/>
    <lineage>
        <taxon>Eukaryota</taxon>
        <taxon>Viridiplantae</taxon>
        <taxon>Streptophyta</taxon>
        <taxon>Embryophyta</taxon>
        <taxon>Tracheophyta</taxon>
        <taxon>Spermatophyta</taxon>
        <taxon>Magnoliopsida</taxon>
        <taxon>eudicotyledons</taxon>
        <taxon>Gunneridae</taxon>
        <taxon>Pentapetalae</taxon>
        <taxon>asterids</taxon>
        <taxon>lamiids</taxon>
        <taxon>Boraginales</taxon>
        <taxon>Boraginaceae</taxon>
        <taxon>Boraginoideae</taxon>
        <taxon>Lithospermeae</taxon>
        <taxon>Lithospermum</taxon>
    </lineage>
</organism>
<evidence type="ECO:0000256" key="1">
    <source>
        <dbReference type="SAM" id="MobiDB-lite"/>
    </source>
</evidence>
<dbReference type="Proteomes" id="UP001454036">
    <property type="component" value="Unassembled WGS sequence"/>
</dbReference>
<feature type="region of interest" description="Disordered" evidence="1">
    <location>
        <begin position="1"/>
        <end position="83"/>
    </location>
</feature>
<protein>
    <submittedName>
        <fullName evidence="2">Kinase modulator</fullName>
    </submittedName>
</protein>
<evidence type="ECO:0000313" key="2">
    <source>
        <dbReference type="EMBL" id="GAA0168814.1"/>
    </source>
</evidence>
<dbReference type="PANTHER" id="PTHR33312">
    <property type="entry name" value="MEMBRANE-ASSOCIATED KINASE REGULATOR 4-RELATED"/>
    <property type="match status" value="1"/>
</dbReference>
<evidence type="ECO:0000313" key="3">
    <source>
        <dbReference type="Proteomes" id="UP001454036"/>
    </source>
</evidence>
<dbReference type="GO" id="GO:0005886">
    <property type="term" value="C:plasma membrane"/>
    <property type="evidence" value="ECO:0007669"/>
    <property type="project" value="InterPro"/>
</dbReference>
<sequence>MEIVCEQRRFKDDEEKQVQPTSKPSSPPSRVASPQSIASSTNSPSHEFSFTISLPPSSSLSTTTTSTAGDNRTKSSYQSSSSSPFAIDLSPADDIFSHGRLLPLHSISHTPVNIPPRSSTSSIDSFTNPFSNELFYQEKTNNITTTNSFIFEDHQETRQRVKSKSFSLFGLQKWRKSIFAQDSQNVSTGPVTDLEDKNENEDESREKRKLKFDNVSHFLKRYIKMVRPFLSNLRSGNTRDGNMGSFQRQSYSLTGLSLRGSNKKERRGGRRGEYASAPASIWTSPTNSGHLVATPGTTFMSSSSNSSMEELQSAIQAAIAHCKNSISVEDNKMKS</sequence>
<dbReference type="GO" id="GO:0019210">
    <property type="term" value="F:kinase inhibitor activity"/>
    <property type="evidence" value="ECO:0007669"/>
    <property type="project" value="InterPro"/>
</dbReference>
<accession>A0AAV3QXI7</accession>
<reference evidence="2 3" key="1">
    <citation type="submission" date="2024-01" db="EMBL/GenBank/DDBJ databases">
        <title>The complete chloroplast genome sequence of Lithospermum erythrorhizon: insights into the phylogenetic relationship among Boraginaceae species and the maternal lineages of purple gromwells.</title>
        <authorList>
            <person name="Okada T."/>
            <person name="Watanabe K."/>
        </authorList>
    </citation>
    <scope>NUCLEOTIDE SEQUENCE [LARGE SCALE GENOMIC DNA]</scope>
</reference>
<keyword evidence="2" id="KW-0418">Kinase</keyword>
<proteinExistence type="predicted"/>